<protein>
    <submittedName>
        <fullName evidence="1">Uncharacterized protein</fullName>
    </submittedName>
</protein>
<reference evidence="1" key="1">
    <citation type="submission" date="2020-04" db="EMBL/GenBank/DDBJ databases">
        <authorList>
            <person name="Chiriac C."/>
            <person name="Salcher M."/>
            <person name="Ghai R."/>
            <person name="Kavagutti S V."/>
        </authorList>
    </citation>
    <scope>NUCLEOTIDE SEQUENCE</scope>
</reference>
<dbReference type="EMBL" id="LR796766">
    <property type="protein sequence ID" value="CAB4164655.1"/>
    <property type="molecule type" value="Genomic_DNA"/>
</dbReference>
<organism evidence="1">
    <name type="scientific">uncultured Caudovirales phage</name>
    <dbReference type="NCBI Taxonomy" id="2100421"/>
    <lineage>
        <taxon>Viruses</taxon>
        <taxon>Duplodnaviria</taxon>
        <taxon>Heunggongvirae</taxon>
        <taxon>Uroviricota</taxon>
        <taxon>Caudoviricetes</taxon>
        <taxon>Peduoviridae</taxon>
        <taxon>Maltschvirus</taxon>
        <taxon>Maltschvirus maltsch</taxon>
    </lineage>
</organism>
<name>A0A6J5P6C0_9CAUD</name>
<sequence length="61" mass="6898">MYRDEVVKLMCDTVNTYNRSLVDAGAITSQEMESFIEQGAEQLLYMNGLLYDTLKDNGVIS</sequence>
<evidence type="ECO:0000313" key="1">
    <source>
        <dbReference type="EMBL" id="CAB4164655.1"/>
    </source>
</evidence>
<proteinExistence type="predicted"/>
<gene>
    <name evidence="1" type="ORF">UFOVP828_59</name>
</gene>
<accession>A0A6J5P6C0</accession>